<dbReference type="InterPro" id="IPR019734">
    <property type="entry name" value="TPR_rpt"/>
</dbReference>
<protein>
    <submittedName>
        <fullName evidence="2">Sulfotransferase</fullName>
    </submittedName>
</protein>
<proteinExistence type="predicted"/>
<accession>A0A940YHA2</accession>
<dbReference type="EMBL" id="JAGQDE010000012">
    <property type="protein sequence ID" value="MBQ0960213.1"/>
    <property type="molecule type" value="Genomic_DNA"/>
</dbReference>
<dbReference type="InterPro" id="IPR026634">
    <property type="entry name" value="TPST-like"/>
</dbReference>
<dbReference type="InterPro" id="IPR011990">
    <property type="entry name" value="TPR-like_helical_dom_sf"/>
</dbReference>
<keyword evidence="1" id="KW-0808">Transferase</keyword>
<keyword evidence="3" id="KW-1185">Reference proteome</keyword>
<gene>
    <name evidence="2" type="ORF">KAK06_14760</name>
</gene>
<dbReference type="AlphaFoldDB" id="A0A940YHA2"/>
<dbReference type="Gene3D" id="3.40.50.300">
    <property type="entry name" value="P-loop containing nucleotide triphosphate hydrolases"/>
    <property type="match status" value="1"/>
</dbReference>
<dbReference type="RefSeq" id="WP_210802878.1">
    <property type="nucleotide sequence ID" value="NZ_JAGQDE010000012.1"/>
</dbReference>
<dbReference type="InterPro" id="IPR027417">
    <property type="entry name" value="P-loop_NTPase"/>
</dbReference>
<dbReference type="Gene3D" id="1.25.40.10">
    <property type="entry name" value="Tetratricopeptide repeat domain"/>
    <property type="match status" value="2"/>
</dbReference>
<dbReference type="Proteomes" id="UP000678374">
    <property type="component" value="Unassembled WGS sequence"/>
</dbReference>
<dbReference type="PANTHER" id="PTHR12788">
    <property type="entry name" value="PROTEIN-TYROSINE SULFOTRANSFERASE 2"/>
    <property type="match status" value="1"/>
</dbReference>
<reference evidence="2" key="1">
    <citation type="submission" date="2021-04" db="EMBL/GenBank/DDBJ databases">
        <title>The genome sequence of Ideonella sp. 4Y11.</title>
        <authorList>
            <person name="Liu Y."/>
        </authorList>
    </citation>
    <scope>NUCLEOTIDE SEQUENCE</scope>
    <source>
        <strain evidence="2">4Y11</strain>
    </source>
</reference>
<dbReference type="Pfam" id="PF13428">
    <property type="entry name" value="TPR_14"/>
    <property type="match status" value="1"/>
</dbReference>
<comment type="caution">
    <text evidence="2">The sequence shown here is derived from an EMBL/GenBank/DDBJ whole genome shotgun (WGS) entry which is preliminary data.</text>
</comment>
<dbReference type="GO" id="GO:0008476">
    <property type="term" value="F:protein-tyrosine sulfotransferase activity"/>
    <property type="evidence" value="ECO:0007669"/>
    <property type="project" value="InterPro"/>
</dbReference>
<dbReference type="SUPFAM" id="SSF52540">
    <property type="entry name" value="P-loop containing nucleoside triphosphate hydrolases"/>
    <property type="match status" value="1"/>
</dbReference>
<dbReference type="Pfam" id="PF13469">
    <property type="entry name" value="Sulfotransfer_3"/>
    <property type="match status" value="1"/>
</dbReference>
<name>A0A940YHA2_9BURK</name>
<dbReference type="SUPFAM" id="SSF48452">
    <property type="entry name" value="TPR-like"/>
    <property type="match status" value="1"/>
</dbReference>
<evidence type="ECO:0000313" key="3">
    <source>
        <dbReference type="Proteomes" id="UP000678374"/>
    </source>
</evidence>
<dbReference type="SMART" id="SM00028">
    <property type="entry name" value="TPR"/>
    <property type="match status" value="3"/>
</dbReference>
<evidence type="ECO:0000256" key="1">
    <source>
        <dbReference type="ARBA" id="ARBA00022679"/>
    </source>
</evidence>
<dbReference type="PANTHER" id="PTHR12788:SF10">
    <property type="entry name" value="PROTEIN-TYROSINE SULFOTRANSFERASE"/>
    <property type="match status" value="1"/>
</dbReference>
<evidence type="ECO:0000313" key="2">
    <source>
        <dbReference type="EMBL" id="MBQ0960213.1"/>
    </source>
</evidence>
<organism evidence="2 3">
    <name type="scientific">Ideonella aquatica</name>
    <dbReference type="NCBI Taxonomy" id="2824119"/>
    <lineage>
        <taxon>Bacteria</taxon>
        <taxon>Pseudomonadati</taxon>
        <taxon>Pseudomonadota</taxon>
        <taxon>Betaproteobacteria</taxon>
        <taxon>Burkholderiales</taxon>
        <taxon>Sphaerotilaceae</taxon>
        <taxon>Ideonella</taxon>
    </lineage>
</organism>
<sequence length="555" mass="61493">MARPPAQPAPAAPDPLAAARAQLARQCPPPAALRPQAQALRDGKHLLADLELRQHLADHPDDADAWWLAAQASERLDRAPQAMDQLRRCLALAPQHDAARFRLVELLLRDEELAAASAQLDQLLSQQPAQPLFLHHQANVLERLGQGEQVLPLVERLLATAPRQPAFQVRLGHALRVAGRHADCVAAYRAALRLQPDCGAAWAALANLKTHRFDDADLATLRQWLGRRSLPEAERPALQFALARALELRAEYAESFQLYHQANLSLRARIRYDAAALQAMIDAQIQGLDGAFFARSAGQGDPSPEPIFIVGRPRSGSTLVEQMLASHPAVEGTSELTYVGHLARVLAERRQGELGPAHVAALLRQPPQAWRPLGQDYLRRASAHRHSGRPRFIDKRPANVLHLGLIRAMLPQAAIIDVRRHPVANAWSMYSAYGRGALSLQELGHYARHYLRLVDHVQRLQPGRVLTLHYEALVQSPEPVLRGLLDHLGLPWDSACLRFHENTRQVLTPSSEQVRRPLDTQALDHWRHFEPWLGPLVEALGDAAGYRLPASGLSA</sequence>